<gene>
    <name evidence="2" type="ORF">GCM10009533_11030</name>
</gene>
<dbReference type="Pfam" id="PF01261">
    <property type="entry name" value="AP_endonuc_2"/>
    <property type="match status" value="1"/>
</dbReference>
<name>A0ABN1C8E0_SACER</name>
<dbReference type="SUPFAM" id="SSF51658">
    <property type="entry name" value="Xylose isomerase-like"/>
    <property type="match status" value="1"/>
</dbReference>
<dbReference type="PANTHER" id="PTHR12110:SF41">
    <property type="entry name" value="INOSOSE DEHYDRATASE"/>
    <property type="match status" value="1"/>
</dbReference>
<dbReference type="EMBL" id="BAAAGS010000005">
    <property type="protein sequence ID" value="GAA0513927.1"/>
    <property type="molecule type" value="Genomic_DNA"/>
</dbReference>
<comment type="caution">
    <text evidence="2">The sequence shown here is derived from an EMBL/GenBank/DDBJ whole genome shotgun (WGS) entry which is preliminary data.</text>
</comment>
<evidence type="ECO:0000259" key="1">
    <source>
        <dbReference type="Pfam" id="PF01261"/>
    </source>
</evidence>
<protein>
    <recommendedName>
        <fullName evidence="1">Xylose isomerase-like TIM barrel domain-containing protein</fullName>
    </recommendedName>
</protein>
<dbReference type="PANTHER" id="PTHR12110">
    <property type="entry name" value="HYDROXYPYRUVATE ISOMERASE"/>
    <property type="match status" value="1"/>
</dbReference>
<dbReference type="Gene3D" id="3.20.20.150">
    <property type="entry name" value="Divalent-metal-dependent TIM barrel enzymes"/>
    <property type="match status" value="1"/>
</dbReference>
<reference evidence="2 3" key="1">
    <citation type="journal article" date="2019" name="Int. J. Syst. Evol. Microbiol.">
        <title>The Global Catalogue of Microorganisms (GCM) 10K type strain sequencing project: providing services to taxonomists for standard genome sequencing and annotation.</title>
        <authorList>
            <consortium name="The Broad Institute Genomics Platform"/>
            <consortium name="The Broad Institute Genome Sequencing Center for Infectious Disease"/>
            <person name="Wu L."/>
            <person name="Ma J."/>
        </authorList>
    </citation>
    <scope>NUCLEOTIDE SEQUENCE [LARGE SCALE GENOMIC DNA]</scope>
    <source>
        <strain evidence="2 3">JCM 10303</strain>
    </source>
</reference>
<evidence type="ECO:0000313" key="3">
    <source>
        <dbReference type="Proteomes" id="UP001500729"/>
    </source>
</evidence>
<evidence type="ECO:0000313" key="2">
    <source>
        <dbReference type="EMBL" id="GAA0513927.1"/>
    </source>
</evidence>
<dbReference type="Proteomes" id="UP001500729">
    <property type="component" value="Unassembled WGS sequence"/>
</dbReference>
<dbReference type="RefSeq" id="WP_009945610.1">
    <property type="nucleotide sequence ID" value="NZ_BAAAGS010000005.1"/>
</dbReference>
<feature type="domain" description="Xylose isomerase-like TIM barrel" evidence="1">
    <location>
        <begin position="28"/>
        <end position="253"/>
    </location>
</feature>
<organism evidence="2 3">
    <name type="scientific">Saccharopolyspora erythraea</name>
    <name type="common">Streptomyces erythraeus</name>
    <dbReference type="NCBI Taxonomy" id="1836"/>
    <lineage>
        <taxon>Bacteria</taxon>
        <taxon>Bacillati</taxon>
        <taxon>Actinomycetota</taxon>
        <taxon>Actinomycetes</taxon>
        <taxon>Pseudonocardiales</taxon>
        <taxon>Pseudonocardiaceae</taxon>
        <taxon>Saccharopolyspora</taxon>
    </lineage>
</organism>
<sequence>MKPHPHNAFALTGIGDEADVGLAGQISALRRLDWRAIELRTVDGVAMADLDPRGFEAVRDAVREAGLEVVCLASRIGNWARPITGSFHHDLAELDVLTAQCAALGTRFIRIMSYPGGELDEQDWAYRVITRIRRLAERAEQAGLVLLHENCSGWAGTDADRMLRLLDEVGSPALRLLFDTGNGVAHGYDAVTMLGRVLPHVAHVHVKDAVATPNGVGYTLPGEGHAGVAECLRMLGDAGYTGWLSLEPHLATRPHEGLRAHGDSAELFVRAGQRLRQLVQQTTTSAAQSRGPGVA</sequence>
<dbReference type="InterPro" id="IPR013022">
    <property type="entry name" value="Xyl_isomerase-like_TIM-brl"/>
</dbReference>
<accession>A0ABN1C8E0</accession>
<proteinExistence type="predicted"/>
<dbReference type="InterPro" id="IPR036237">
    <property type="entry name" value="Xyl_isomerase-like_sf"/>
</dbReference>
<keyword evidence="3" id="KW-1185">Reference proteome</keyword>
<dbReference type="InterPro" id="IPR050312">
    <property type="entry name" value="IolE/XylAMocC-like"/>
</dbReference>